<evidence type="ECO:0000256" key="1">
    <source>
        <dbReference type="ARBA" id="ARBA00001974"/>
    </source>
</evidence>
<evidence type="ECO:0000256" key="2">
    <source>
        <dbReference type="ARBA" id="ARBA00022630"/>
    </source>
</evidence>
<dbReference type="InterPro" id="IPR015939">
    <property type="entry name" value="Fum_Rdtase/Succ_DH_flav-like_C"/>
</dbReference>
<evidence type="ECO:0000256" key="3">
    <source>
        <dbReference type="ARBA" id="ARBA00023002"/>
    </source>
</evidence>
<accession>A0A419EW21</accession>
<comment type="caution">
    <text evidence="6">The sequence shown here is derived from an EMBL/GenBank/DDBJ whole genome shotgun (WGS) entry which is preliminary data.</text>
</comment>
<dbReference type="SUPFAM" id="SSF56425">
    <property type="entry name" value="Succinate dehydrogenase/fumarate reductase flavoprotein, catalytic domain"/>
    <property type="match status" value="1"/>
</dbReference>
<name>A0A419EW21_9BACT</name>
<dbReference type="Gene3D" id="3.90.700.10">
    <property type="entry name" value="Succinate dehydrogenase/fumarate reductase flavoprotein, catalytic domain"/>
    <property type="match status" value="1"/>
</dbReference>
<keyword evidence="3" id="KW-0560">Oxidoreductase</keyword>
<dbReference type="AlphaFoldDB" id="A0A419EW21"/>
<organism evidence="6 7">
    <name type="scientific">Candidatus Abyssobacteria bacterium SURF_17</name>
    <dbReference type="NCBI Taxonomy" id="2093361"/>
    <lineage>
        <taxon>Bacteria</taxon>
        <taxon>Pseudomonadati</taxon>
        <taxon>Candidatus Hydrogenedentota</taxon>
        <taxon>Candidatus Abyssobacteria</taxon>
    </lineage>
</organism>
<evidence type="ECO:0000313" key="7">
    <source>
        <dbReference type="Proteomes" id="UP000285961"/>
    </source>
</evidence>
<gene>
    <name evidence="6" type="ORF">C4532_12110</name>
</gene>
<evidence type="ECO:0000259" key="4">
    <source>
        <dbReference type="Pfam" id="PF00890"/>
    </source>
</evidence>
<protein>
    <submittedName>
        <fullName evidence="6">FAD-binding protein</fullName>
    </submittedName>
</protein>
<dbReference type="InterPro" id="IPR030664">
    <property type="entry name" value="SdhA/FrdA/AprA"/>
</dbReference>
<dbReference type="Gene3D" id="1.20.58.100">
    <property type="entry name" value="Fumarate reductase/succinate dehydrogenase flavoprotein-like, C-terminal domain"/>
    <property type="match status" value="1"/>
</dbReference>
<dbReference type="GO" id="GO:0016491">
    <property type="term" value="F:oxidoreductase activity"/>
    <property type="evidence" value="ECO:0007669"/>
    <property type="project" value="UniProtKB-KW"/>
</dbReference>
<proteinExistence type="predicted"/>
<reference evidence="6 7" key="1">
    <citation type="journal article" date="2017" name="ISME J.">
        <title>Energy and carbon metabolisms in a deep terrestrial subsurface fluid microbial community.</title>
        <authorList>
            <person name="Momper L."/>
            <person name="Jungbluth S.P."/>
            <person name="Lee M.D."/>
            <person name="Amend J.P."/>
        </authorList>
    </citation>
    <scope>NUCLEOTIDE SEQUENCE [LARGE SCALE GENOMIC DNA]</scope>
    <source>
        <strain evidence="6">SURF_17</strain>
    </source>
</reference>
<feature type="domain" description="FAD-dependent oxidoreductase 2 FAD-binding" evidence="4">
    <location>
        <begin position="11"/>
        <end position="405"/>
    </location>
</feature>
<comment type="cofactor">
    <cofactor evidence="1">
        <name>FAD</name>
        <dbReference type="ChEBI" id="CHEBI:57692"/>
    </cofactor>
</comment>
<dbReference type="InterPro" id="IPR027477">
    <property type="entry name" value="Succ_DH/fumarate_Rdtase_cat_sf"/>
</dbReference>
<evidence type="ECO:0000259" key="5">
    <source>
        <dbReference type="Pfam" id="PF02910"/>
    </source>
</evidence>
<dbReference type="PRINTS" id="PR00368">
    <property type="entry name" value="FADPNR"/>
</dbReference>
<evidence type="ECO:0000313" key="6">
    <source>
        <dbReference type="EMBL" id="RJP68713.1"/>
    </source>
</evidence>
<dbReference type="InterPro" id="IPR003953">
    <property type="entry name" value="FAD-dep_OxRdtase_2_FAD-bd"/>
</dbReference>
<dbReference type="PANTHER" id="PTHR11632:SF51">
    <property type="entry name" value="SUCCINATE DEHYDROGENASE [UBIQUINONE] FLAVOPROTEIN SUBUNIT, MITOCHONDRIAL"/>
    <property type="match status" value="1"/>
</dbReference>
<dbReference type="Pfam" id="PF00890">
    <property type="entry name" value="FAD_binding_2"/>
    <property type="match status" value="1"/>
</dbReference>
<dbReference type="PIRSF" id="PIRSF000171">
    <property type="entry name" value="SDHA_APRA_LASPO"/>
    <property type="match status" value="1"/>
</dbReference>
<feature type="domain" description="Fumarate reductase/succinate dehydrogenase flavoprotein-like C-terminal" evidence="5">
    <location>
        <begin position="461"/>
        <end position="582"/>
    </location>
</feature>
<dbReference type="SUPFAM" id="SSF46977">
    <property type="entry name" value="Succinate dehydrogenase/fumarate reductase flavoprotein C-terminal domain"/>
    <property type="match status" value="1"/>
</dbReference>
<dbReference type="Proteomes" id="UP000285961">
    <property type="component" value="Unassembled WGS sequence"/>
</dbReference>
<dbReference type="PANTHER" id="PTHR11632">
    <property type="entry name" value="SUCCINATE DEHYDROGENASE 2 FLAVOPROTEIN SUBUNIT"/>
    <property type="match status" value="1"/>
</dbReference>
<dbReference type="InterPro" id="IPR036188">
    <property type="entry name" value="FAD/NAD-bd_sf"/>
</dbReference>
<dbReference type="EMBL" id="QZKI01000089">
    <property type="protein sequence ID" value="RJP68713.1"/>
    <property type="molecule type" value="Genomic_DNA"/>
</dbReference>
<keyword evidence="2" id="KW-0285">Flavoprotein</keyword>
<dbReference type="Gene3D" id="3.50.50.60">
    <property type="entry name" value="FAD/NAD(P)-binding domain"/>
    <property type="match status" value="1"/>
</dbReference>
<dbReference type="Pfam" id="PF02910">
    <property type="entry name" value="Succ_DH_flav_C"/>
    <property type="match status" value="1"/>
</dbReference>
<dbReference type="InterPro" id="IPR037099">
    <property type="entry name" value="Fum_R/Succ_DH_flav-like_C_sf"/>
</dbReference>
<dbReference type="SUPFAM" id="SSF51905">
    <property type="entry name" value="FAD/NAD(P)-binding domain"/>
    <property type="match status" value="1"/>
</dbReference>
<sequence length="602" mass="65844">MTSCDRTMKTDLLVVGSEGAGGPAAIEARQRGIDVLIVTKGKISQCGASQMAGADFNLDGKSAIALGFPGDERDSPERFFSDIVREGLYLNNQRMVEKYVEYCPRSIKDLMDWGMRIYTYESAHAEEMARGVIASGVLWVRAIRKKVKELGIPVLQDHMVVDLLTTGGRMAGAVALDIKTGETVLIQSKAVVLASGGWHRAYRTTSGPYDLSGDGIAMAYRAGAKLTSMEMVQFIPFTVYWPPKARGSICLYIFSQFPGVGDFVHLVNASGERFMQKYDPQTMEQSTKGIVAIASELEVEAGRGGPNGGVFFSLEHLGPEMVEMIIQGVKAQFIERFKEKRHEFTHLLPELLEHCKVGRIECGNAAHYMLGGIKVNERAESTVPGLFAAGECSGGLWGAVRVASACSEAGVQGKIAGEAASECVSKVSHVSADEQQVQSVLECITRPIARTQGIRVAELTRRMHDVSGKKLWVIKDGNGLKSALEELKQVQSELEETAILGTKSRRLNDEWIRCLELRNLLTCLELSAKAGHARKESRGEFFRRDFTDTDNDEWLKTVEIAKQDGEDAVSFEPPVVTSITPPIGRLTFQEAIGVATASLTRK</sequence>